<accession>A7I6A9</accession>
<dbReference type="AlphaFoldDB" id="A7I6A9"/>
<evidence type="ECO:0000313" key="3">
    <source>
        <dbReference type="Proteomes" id="UP000002408"/>
    </source>
</evidence>
<dbReference type="HOGENOM" id="CLU_2597675_0_0_2"/>
<sequence length="79" mass="8930">MHLHLQDHDLFSLVILSVVGKVNHFYVRTFLYVPYGVCDILHRKAINSTRKFIQSPQIIPVSTGSAPSGKGNPRDTREL</sequence>
<gene>
    <name evidence="2" type="ordered locus">Mboo_0752</name>
</gene>
<name>A7I6A9_METB6</name>
<dbReference type="KEGG" id="mbn:Mboo_0752"/>
<dbReference type="Proteomes" id="UP000002408">
    <property type="component" value="Chromosome"/>
</dbReference>
<evidence type="ECO:0000313" key="2">
    <source>
        <dbReference type="EMBL" id="ABS55270.1"/>
    </source>
</evidence>
<dbReference type="EMBL" id="CP000780">
    <property type="protein sequence ID" value="ABS55270.1"/>
    <property type="molecule type" value="Genomic_DNA"/>
</dbReference>
<keyword evidence="3" id="KW-1185">Reference proteome</keyword>
<protein>
    <submittedName>
        <fullName evidence="2">Uncharacterized protein</fullName>
    </submittedName>
</protein>
<feature type="region of interest" description="Disordered" evidence="1">
    <location>
        <begin position="58"/>
        <end position="79"/>
    </location>
</feature>
<reference evidence="3" key="1">
    <citation type="journal article" date="2015" name="Microbiology">
        <title>Genome of Methanoregula boonei 6A8 reveals adaptations to oligotrophic peatland environments.</title>
        <authorList>
            <person name="Braeuer S."/>
            <person name="Cadillo-Quiroz H."/>
            <person name="Kyrpides N."/>
            <person name="Woyke T."/>
            <person name="Goodwin L."/>
            <person name="Detter C."/>
            <person name="Podell S."/>
            <person name="Yavitt J.B."/>
            <person name="Zinder S.H."/>
        </authorList>
    </citation>
    <scope>NUCLEOTIDE SEQUENCE [LARGE SCALE GENOMIC DNA]</scope>
    <source>
        <strain evidence="3">DSM 21154 / JCM 14090 / 6A8</strain>
    </source>
</reference>
<organism evidence="2 3">
    <name type="scientific">Methanoregula boonei (strain DSM 21154 / JCM 14090 / 6A8)</name>
    <dbReference type="NCBI Taxonomy" id="456442"/>
    <lineage>
        <taxon>Archaea</taxon>
        <taxon>Methanobacteriati</taxon>
        <taxon>Methanobacteriota</taxon>
        <taxon>Stenosarchaea group</taxon>
        <taxon>Methanomicrobia</taxon>
        <taxon>Methanomicrobiales</taxon>
        <taxon>Methanoregulaceae</taxon>
        <taxon>Methanoregula</taxon>
    </lineage>
</organism>
<proteinExistence type="predicted"/>
<evidence type="ECO:0000256" key="1">
    <source>
        <dbReference type="SAM" id="MobiDB-lite"/>
    </source>
</evidence>